<dbReference type="Pfam" id="PF02212">
    <property type="entry name" value="GED"/>
    <property type="match status" value="1"/>
</dbReference>
<dbReference type="InterPro" id="IPR000375">
    <property type="entry name" value="Dynamin_stalk"/>
</dbReference>
<dbReference type="AlphaFoldDB" id="A0A7G2EJY3"/>
<reference evidence="7 8" key="1">
    <citation type="submission" date="2020-09" db="EMBL/GenBank/DDBJ databases">
        <authorList>
            <person name="Ashkenazy H."/>
        </authorList>
    </citation>
    <scope>NUCLEOTIDE SEQUENCE [LARGE SCALE GENOMIC DNA]</scope>
    <source>
        <strain evidence="8">cv. Cdm-0</strain>
    </source>
</reference>
<dbReference type="InterPro" id="IPR027417">
    <property type="entry name" value="P-loop_NTPase"/>
</dbReference>
<dbReference type="InterPro" id="IPR019128">
    <property type="entry name" value="Dcc1"/>
</dbReference>
<dbReference type="PANTHER" id="PTHR11566">
    <property type="entry name" value="DYNAMIN"/>
    <property type="match status" value="1"/>
</dbReference>
<comment type="similarity">
    <text evidence="4">Belongs to the TRAFAC class dynamin-like GTPase superfamily. Dynamin/Fzo/YdjA family.</text>
</comment>
<dbReference type="GO" id="GO:0031390">
    <property type="term" value="C:Ctf18 RFC-like complex"/>
    <property type="evidence" value="ECO:0007669"/>
    <property type="project" value="InterPro"/>
</dbReference>
<dbReference type="InterPro" id="IPR030381">
    <property type="entry name" value="G_DYNAMIN_dom"/>
</dbReference>
<dbReference type="GO" id="GO:0007064">
    <property type="term" value="P:mitotic sister chromatid cohesion"/>
    <property type="evidence" value="ECO:0007669"/>
    <property type="project" value="InterPro"/>
</dbReference>
<dbReference type="InterPro" id="IPR020850">
    <property type="entry name" value="GED_dom"/>
</dbReference>
<protein>
    <submittedName>
        <fullName evidence="7">(thale cress) hypothetical protein</fullName>
    </submittedName>
</protein>
<dbReference type="PROSITE" id="PS00410">
    <property type="entry name" value="G_DYNAMIN_1"/>
    <property type="match status" value="1"/>
</dbReference>
<dbReference type="EMBL" id="LR881467">
    <property type="protein sequence ID" value="CAD5321366.1"/>
    <property type="molecule type" value="Genomic_DNA"/>
</dbReference>
<name>A0A7G2EJY3_ARATH</name>
<dbReference type="SMART" id="SM00302">
    <property type="entry name" value="GED"/>
    <property type="match status" value="1"/>
</dbReference>
<dbReference type="Pfam" id="PF09724">
    <property type="entry name" value="Dcc1"/>
    <property type="match status" value="1"/>
</dbReference>
<dbReference type="InterPro" id="IPR045063">
    <property type="entry name" value="Dynamin_N"/>
</dbReference>
<dbReference type="CDD" id="cd08771">
    <property type="entry name" value="DLP_1"/>
    <property type="match status" value="1"/>
</dbReference>
<evidence type="ECO:0000313" key="7">
    <source>
        <dbReference type="EMBL" id="CAD5321366.1"/>
    </source>
</evidence>
<dbReference type="Pfam" id="PF01031">
    <property type="entry name" value="Dynamin_M"/>
    <property type="match status" value="1"/>
</dbReference>
<sequence length="1004" mass="112932">MESLIVLINTIQRACTVVGDHGGDSNALSSLWEALPSVAVVGGQSSGKSSVLESIVGRDFLPRGSGIVTRRPLVLQLHKTENGTEDNAEFLHLTNKKFTNFSLVRKEIEDETDRITGKNKQISSIPIHLSIFSPNVVNLTLIDLPGLTKVAVEGQPETIVEDIESMVRSYVEKVTSIVLLVLHFSWFGDAVPNCLILAISPANQDIATSDAMKLAKEVINGRSYKLKYPWVGIVNRSQADINKNVDMMVARRKEREYFETSPDYGHLATRMGSEYLAKLLSKLLESVIRSRIPSILSLINNNIEELERELDQLGRPIAIDAGAQLYTILGMCRAFEKIFKEHLDGGRPGGARIYGIFDYNLPTAIKKLPFDRHLSLQSVKRIVSESDGYQPHLIAPELGYRRLIEGSLNHFRGPAEASVNAIHLILKELVRKAIAETEELKRFPSLQIELVAAANSSLDKFREESMKSVLRLVDMESSYLTVDFFRKLHVESQNMSLSSPTSAIDQYGDGHFRKIASNVAAYIKMVAETLVNTIPKAVVHCQVRQAKLSLLNYFYAQISQSQGKRLGQLLDENPALMERRMQCAKRLELYKKARDEIDAATTIVVLVVISDDSLFASVMEEIGGAEAVINLKSGYSLPISYHPCFGPHEDLLLLEADDKLVSDIFHQRVTLRGLPDEDAVLCTKSKTYAIKFVGNSNSMFLIPPSIFPGDAQVSDTNNNVSVLKIAPGNMELVEASPRLDKLKQILLANPFGAGEVEAMMDVDNDDLDHSGKKDLALYTWSDLVNTVQASDEELRNGLQSLSAIEIDGFWRVIDENYLDVILRMLLHNCVLKDWSFDDLDEDEVVNALVADEFPSQLASHCLRVFGSKVNETDKWKLEPRLVCLHFARQILREEKMRLESFMEEWKKKIPDGMEERFEMLEGEVLTEKIGIETRVYTFSVRSLPSTPEERFSVLFKHRSKWEWKDLEPYLRDLHVPRLSMEGLLLKYTRRAQPKADAPPVFSAR</sequence>
<dbReference type="PRINTS" id="PR00195">
    <property type="entry name" value="DYNAMIN"/>
</dbReference>
<evidence type="ECO:0000256" key="4">
    <source>
        <dbReference type="RuleBase" id="RU003932"/>
    </source>
</evidence>
<dbReference type="PROSITE" id="PS51388">
    <property type="entry name" value="GED"/>
    <property type="match status" value="1"/>
</dbReference>
<accession>A0A7G2EJY3</accession>
<evidence type="ECO:0000256" key="1">
    <source>
        <dbReference type="ARBA" id="ARBA00022741"/>
    </source>
</evidence>
<dbReference type="PROSITE" id="PS51718">
    <property type="entry name" value="G_DYNAMIN_2"/>
    <property type="match status" value="1"/>
</dbReference>
<dbReference type="InterPro" id="IPR001401">
    <property type="entry name" value="Dynamin_GTPase"/>
</dbReference>
<feature type="domain" description="Dynamin-type G" evidence="6">
    <location>
        <begin position="32"/>
        <end position="181"/>
    </location>
</feature>
<evidence type="ECO:0000256" key="2">
    <source>
        <dbReference type="ARBA" id="ARBA00023134"/>
    </source>
</evidence>
<dbReference type="PANTHER" id="PTHR11566:SF152">
    <property type="entry name" value="PHRAGMOPLASTIN DRP1D"/>
    <property type="match status" value="1"/>
</dbReference>
<evidence type="ECO:0000259" key="5">
    <source>
        <dbReference type="PROSITE" id="PS51388"/>
    </source>
</evidence>
<keyword evidence="2 4" id="KW-0342">GTP-binding</keyword>
<dbReference type="Proteomes" id="UP000516314">
    <property type="component" value="Chromosome 2"/>
</dbReference>
<dbReference type="InterPro" id="IPR003130">
    <property type="entry name" value="GED"/>
</dbReference>
<dbReference type="GO" id="GO:0005525">
    <property type="term" value="F:GTP binding"/>
    <property type="evidence" value="ECO:0007669"/>
    <property type="project" value="UniProtKB-KW"/>
</dbReference>
<evidence type="ECO:0000256" key="3">
    <source>
        <dbReference type="ARBA" id="ARBA00023175"/>
    </source>
</evidence>
<dbReference type="Gene3D" id="3.40.50.300">
    <property type="entry name" value="P-loop containing nucleotide triphosphate hydrolases"/>
    <property type="match status" value="2"/>
</dbReference>
<keyword evidence="3" id="KW-0505">Motor protein</keyword>
<dbReference type="SMART" id="SM00053">
    <property type="entry name" value="DYNc"/>
    <property type="match status" value="1"/>
</dbReference>
<dbReference type="InterPro" id="IPR022812">
    <property type="entry name" value="Dynamin"/>
</dbReference>
<dbReference type="GO" id="GO:0005737">
    <property type="term" value="C:cytoplasm"/>
    <property type="evidence" value="ECO:0007669"/>
    <property type="project" value="UniProtKB-ARBA"/>
</dbReference>
<feature type="domain" description="GED" evidence="5">
    <location>
        <begin position="512"/>
        <end position="605"/>
    </location>
</feature>
<organism evidence="7 8">
    <name type="scientific">Arabidopsis thaliana</name>
    <name type="common">Mouse-ear cress</name>
    <dbReference type="NCBI Taxonomy" id="3702"/>
    <lineage>
        <taxon>Eukaryota</taxon>
        <taxon>Viridiplantae</taxon>
        <taxon>Streptophyta</taxon>
        <taxon>Embryophyta</taxon>
        <taxon>Tracheophyta</taxon>
        <taxon>Spermatophyta</taxon>
        <taxon>Magnoliopsida</taxon>
        <taxon>eudicotyledons</taxon>
        <taxon>Gunneridae</taxon>
        <taxon>Pentapetalae</taxon>
        <taxon>rosids</taxon>
        <taxon>malvids</taxon>
        <taxon>Brassicales</taxon>
        <taxon>Brassicaceae</taxon>
        <taxon>Camelineae</taxon>
        <taxon>Arabidopsis</taxon>
    </lineage>
</organism>
<proteinExistence type="inferred from homology"/>
<dbReference type="InterPro" id="IPR019762">
    <property type="entry name" value="Dynamin_GTPase_CS"/>
</dbReference>
<dbReference type="Pfam" id="PF00350">
    <property type="entry name" value="Dynamin_N"/>
    <property type="match status" value="1"/>
</dbReference>
<dbReference type="Gene3D" id="1.20.120.1240">
    <property type="entry name" value="Dynamin, middle domain"/>
    <property type="match status" value="1"/>
</dbReference>
<dbReference type="FunFam" id="1.20.120.1240:FF:000041">
    <property type="entry name" value="Dynamin-related protein 1D"/>
    <property type="match status" value="1"/>
</dbReference>
<dbReference type="SUPFAM" id="SSF52540">
    <property type="entry name" value="P-loop containing nucleoside triphosphate hydrolases"/>
    <property type="match status" value="1"/>
</dbReference>
<gene>
    <name evidence="7" type="ORF">AT9943_LOCUS9437</name>
</gene>
<evidence type="ECO:0000259" key="6">
    <source>
        <dbReference type="PROSITE" id="PS51718"/>
    </source>
</evidence>
<dbReference type="GO" id="GO:0003924">
    <property type="term" value="F:GTPase activity"/>
    <property type="evidence" value="ECO:0007669"/>
    <property type="project" value="InterPro"/>
</dbReference>
<evidence type="ECO:0000313" key="8">
    <source>
        <dbReference type="Proteomes" id="UP000516314"/>
    </source>
</evidence>
<keyword evidence="1 4" id="KW-0547">Nucleotide-binding</keyword>